<dbReference type="InterPro" id="IPR001650">
    <property type="entry name" value="Helicase_C-like"/>
</dbReference>
<evidence type="ECO:0000313" key="2">
    <source>
        <dbReference type="EMBL" id="EJW69902.1"/>
    </source>
</evidence>
<dbReference type="PANTHER" id="PTHR45865">
    <property type="entry name" value="E3 UBIQUITIN-PROTEIN LIGASE SHPRH FAMILY MEMBER"/>
    <property type="match status" value="1"/>
</dbReference>
<dbReference type="GO" id="GO:0061630">
    <property type="term" value="F:ubiquitin protein ligase activity"/>
    <property type="evidence" value="ECO:0007669"/>
    <property type="project" value="TreeGrafter"/>
</dbReference>
<dbReference type="GO" id="GO:0000209">
    <property type="term" value="P:protein polyubiquitination"/>
    <property type="evidence" value="ECO:0007669"/>
    <property type="project" value="TreeGrafter"/>
</dbReference>
<dbReference type="InterPro" id="IPR052583">
    <property type="entry name" value="ATP-helicase/E3_Ub-Ligase"/>
</dbReference>
<dbReference type="Proteomes" id="UP000004810">
    <property type="component" value="Unassembled WGS sequence"/>
</dbReference>
<accession>J9DZ72</accession>
<comment type="caution">
    <text evidence="2">The sequence shown here is derived from an EMBL/GenBank/DDBJ whole genome shotgun (WGS) entry which is preliminary data.</text>
</comment>
<name>J9DZ72_WUCBA</name>
<dbReference type="PANTHER" id="PTHR45865:SF1">
    <property type="entry name" value="E3 UBIQUITIN-PROTEIN LIGASE SHPRH"/>
    <property type="match status" value="1"/>
</dbReference>
<dbReference type="AlphaFoldDB" id="J9DZ72"/>
<feature type="domain" description="Helicase C-terminal" evidence="1">
    <location>
        <begin position="5"/>
        <end position="41"/>
    </location>
</feature>
<dbReference type="Pfam" id="PF00271">
    <property type="entry name" value="Helicase_C"/>
    <property type="match status" value="1"/>
</dbReference>
<organism evidence="2 3">
    <name type="scientific">Wuchereria bancrofti</name>
    <dbReference type="NCBI Taxonomy" id="6293"/>
    <lineage>
        <taxon>Eukaryota</taxon>
        <taxon>Metazoa</taxon>
        <taxon>Ecdysozoa</taxon>
        <taxon>Nematoda</taxon>
        <taxon>Chromadorea</taxon>
        <taxon>Rhabditida</taxon>
        <taxon>Spirurina</taxon>
        <taxon>Spiruromorpha</taxon>
        <taxon>Filarioidea</taxon>
        <taxon>Onchocercidae</taxon>
        <taxon>Wuchereria</taxon>
    </lineage>
</organism>
<proteinExistence type="predicted"/>
<dbReference type="EMBL" id="ADBV01024925">
    <property type="protein sequence ID" value="EJW69902.1"/>
    <property type="molecule type" value="Genomic_DNA"/>
</dbReference>
<protein>
    <recommendedName>
        <fullName evidence="1">Helicase C-terminal domain-containing protein</fullName>
    </recommendedName>
</protein>
<sequence length="57" mass="6208">MPMSSGARGLNLTAANNIIFVEPQMDISQIAQAIGRIDRIGQKKGNDGTSFCSLWFH</sequence>
<evidence type="ECO:0000313" key="3">
    <source>
        <dbReference type="Proteomes" id="UP000004810"/>
    </source>
</evidence>
<dbReference type="GO" id="GO:0006974">
    <property type="term" value="P:DNA damage response"/>
    <property type="evidence" value="ECO:0007669"/>
    <property type="project" value="TreeGrafter"/>
</dbReference>
<evidence type="ECO:0000259" key="1">
    <source>
        <dbReference type="Pfam" id="PF00271"/>
    </source>
</evidence>
<dbReference type="SUPFAM" id="SSF52540">
    <property type="entry name" value="P-loop containing nucleoside triphosphate hydrolases"/>
    <property type="match status" value="1"/>
</dbReference>
<reference evidence="3" key="1">
    <citation type="submission" date="2012-08" db="EMBL/GenBank/DDBJ databases">
        <title>The Genome Sequence of Wuchereria bancrofti.</title>
        <authorList>
            <person name="Nutman T.B."/>
            <person name="Fink D.L."/>
            <person name="Russ C."/>
            <person name="Young S."/>
            <person name="Zeng Q."/>
            <person name="Koehrsen M."/>
            <person name="Alvarado L."/>
            <person name="Berlin A."/>
            <person name="Chapman S.B."/>
            <person name="Chen Z."/>
            <person name="Freedman E."/>
            <person name="Gellesch M."/>
            <person name="Goldberg J."/>
            <person name="Griggs A."/>
            <person name="Gujja S."/>
            <person name="Heilman E.R."/>
            <person name="Heiman D."/>
            <person name="Hepburn T."/>
            <person name="Howarth C."/>
            <person name="Jen D."/>
            <person name="Larson L."/>
            <person name="Lewis B."/>
            <person name="Mehta T."/>
            <person name="Park D."/>
            <person name="Pearson M."/>
            <person name="Roberts A."/>
            <person name="Saif S."/>
            <person name="Shea T."/>
            <person name="Shenoy N."/>
            <person name="Sisk P."/>
            <person name="Stolte C."/>
            <person name="Sykes S."/>
            <person name="Walk T."/>
            <person name="White J."/>
            <person name="Yandava C."/>
            <person name="Haas B."/>
            <person name="Henn M.R."/>
            <person name="Nusbaum C."/>
            <person name="Birren B."/>
        </authorList>
    </citation>
    <scope>NUCLEOTIDE SEQUENCE [LARGE SCALE GENOMIC DNA]</scope>
    <source>
        <strain evidence="3">NA</strain>
    </source>
</reference>
<gene>
    <name evidence="2" type="ORF">WUBG_19192</name>
</gene>
<dbReference type="InterPro" id="IPR027417">
    <property type="entry name" value="P-loop_NTPase"/>
</dbReference>
<dbReference type="GO" id="GO:0005634">
    <property type="term" value="C:nucleus"/>
    <property type="evidence" value="ECO:0007669"/>
    <property type="project" value="TreeGrafter"/>
</dbReference>
<dbReference type="Gene3D" id="3.40.50.300">
    <property type="entry name" value="P-loop containing nucleotide triphosphate hydrolases"/>
    <property type="match status" value="1"/>
</dbReference>